<feature type="transmembrane region" description="Helical" evidence="1">
    <location>
        <begin position="160"/>
        <end position="185"/>
    </location>
</feature>
<dbReference type="AlphaFoldDB" id="A0A2L2SUY6"/>
<keyword evidence="1" id="KW-1133">Transmembrane helix</keyword>
<protein>
    <recommendedName>
        <fullName evidence="4">TRP C-terminal domain-containing protein</fullName>
    </recommendedName>
</protein>
<evidence type="ECO:0008006" key="4">
    <source>
        <dbReference type="Google" id="ProtNLM"/>
    </source>
</evidence>
<organism evidence="2 3">
    <name type="scientific">Fusarium venenatum</name>
    <dbReference type="NCBI Taxonomy" id="56646"/>
    <lineage>
        <taxon>Eukaryota</taxon>
        <taxon>Fungi</taxon>
        <taxon>Dikarya</taxon>
        <taxon>Ascomycota</taxon>
        <taxon>Pezizomycotina</taxon>
        <taxon>Sordariomycetes</taxon>
        <taxon>Hypocreomycetidae</taxon>
        <taxon>Hypocreales</taxon>
        <taxon>Nectriaceae</taxon>
        <taxon>Fusarium</taxon>
    </lineage>
</organism>
<evidence type="ECO:0000313" key="2">
    <source>
        <dbReference type="EMBL" id="CEI61342.1"/>
    </source>
</evidence>
<feature type="transmembrane region" description="Helical" evidence="1">
    <location>
        <begin position="126"/>
        <end position="148"/>
    </location>
</feature>
<dbReference type="GO" id="GO:0016020">
    <property type="term" value="C:membrane"/>
    <property type="evidence" value="ECO:0007669"/>
    <property type="project" value="TreeGrafter"/>
</dbReference>
<dbReference type="InterPro" id="IPR040241">
    <property type="entry name" value="TRP_Flc/Pkd2-like"/>
</dbReference>
<dbReference type="STRING" id="56646.A0A2L2SUY6"/>
<feature type="transmembrane region" description="Helical" evidence="1">
    <location>
        <begin position="336"/>
        <end position="356"/>
    </location>
</feature>
<reference evidence="3" key="1">
    <citation type="submission" date="2014-10" db="EMBL/GenBank/DDBJ databases">
        <authorList>
            <person name="King R."/>
        </authorList>
    </citation>
    <scope>NUCLEOTIDE SEQUENCE [LARGE SCALE GENOMIC DNA]</scope>
    <source>
        <strain evidence="3">A3/5</strain>
    </source>
</reference>
<dbReference type="PANTHER" id="PTHR31145:SF8">
    <property type="entry name" value="INTEGRAL MEMBRANE PROTEIN (AFU_ORTHOLOGUE AFUA_2G17475)"/>
    <property type="match status" value="1"/>
</dbReference>
<keyword evidence="1" id="KW-0472">Membrane</keyword>
<dbReference type="EMBL" id="LN649230">
    <property type="protein sequence ID" value="CEI61342.1"/>
    <property type="molecule type" value="Genomic_DNA"/>
</dbReference>
<dbReference type="GO" id="GO:0055085">
    <property type="term" value="P:transmembrane transport"/>
    <property type="evidence" value="ECO:0007669"/>
    <property type="project" value="TreeGrafter"/>
</dbReference>
<name>A0A2L2SUY6_9HYPO</name>
<accession>A0A2L2SUY6</accession>
<feature type="transmembrane region" description="Helical" evidence="1">
    <location>
        <begin position="197"/>
        <end position="216"/>
    </location>
</feature>
<sequence>MAFVAISSWQSHPDDFGSSYGIDRSLLSAGQGPLWATVFQVTGFLRHLQFILLSTSITIEYPGFFIPVTNKVAWASLLFWKGPLHHGHSSPGIDGGMYVSNATYGLDFVTVTLGYPNMLNTLWNSLFNLAMLLVLAFVIFLSLIWYLSERQTSSPSLSSIMTKAVGVTANIALCFFSVPLLLFMAYDLVLVGYLPNYRIGLAVLMMLIIIGANSFFATRINRRSIHHPFLAPEQPQMDDNAITYKQAWGYVRRHFSHSLPFFQAIFIGALQDYPMAQIFALVITECISSVELALQNGLQFYTTTSTYFSVVRLLAALSSFVFILSESQAMKQWAGYIVLGLHGAVILPGFALRAVYQLLPCISRRKLGNSDGLQADENDQELAIIPVSY</sequence>
<keyword evidence="1" id="KW-0812">Transmembrane</keyword>
<keyword evidence="3" id="KW-1185">Reference proteome</keyword>
<dbReference type="Proteomes" id="UP000245910">
    <property type="component" value="Chromosome II"/>
</dbReference>
<evidence type="ECO:0000256" key="1">
    <source>
        <dbReference type="SAM" id="Phobius"/>
    </source>
</evidence>
<feature type="transmembrane region" description="Helical" evidence="1">
    <location>
        <begin position="306"/>
        <end position="324"/>
    </location>
</feature>
<dbReference type="PANTHER" id="PTHR31145">
    <property type="entry name" value="INTEGRAL MEMBRANE PROTEIN (AFU_ORTHOLOGUE AFUA_7G01610)"/>
    <property type="match status" value="1"/>
</dbReference>
<proteinExistence type="predicted"/>
<evidence type="ECO:0000313" key="3">
    <source>
        <dbReference type="Proteomes" id="UP000245910"/>
    </source>
</evidence>